<evidence type="ECO:0000256" key="10">
    <source>
        <dbReference type="SAM" id="Coils"/>
    </source>
</evidence>
<dbReference type="OrthoDB" id="6353017at2759"/>
<keyword evidence="5 9" id="KW-0995">Kinetochore</keyword>
<evidence type="ECO:0000256" key="6">
    <source>
        <dbReference type="ARBA" id="ARBA00023054"/>
    </source>
</evidence>
<dbReference type="PANTHER" id="PTHR14281:SF0">
    <property type="entry name" value="KINETOCHORE PROTEIN SPC25"/>
    <property type="match status" value="1"/>
</dbReference>
<feature type="region of interest" description="Disordered" evidence="11">
    <location>
        <begin position="1"/>
        <end position="42"/>
    </location>
</feature>
<keyword evidence="6 10" id="KW-0175">Coiled coil</keyword>
<evidence type="ECO:0000313" key="14">
    <source>
        <dbReference type="Proteomes" id="UP000738359"/>
    </source>
</evidence>
<evidence type="ECO:0000256" key="5">
    <source>
        <dbReference type="ARBA" id="ARBA00022838"/>
    </source>
</evidence>
<feature type="coiled-coil region" evidence="10">
    <location>
        <begin position="137"/>
        <end position="185"/>
    </location>
</feature>
<dbReference type="AlphaFoldDB" id="A0A9P6JDK7"/>
<dbReference type="EMBL" id="JAAAHY010000061">
    <property type="protein sequence ID" value="KAF9967717.1"/>
    <property type="molecule type" value="Genomic_DNA"/>
</dbReference>
<comment type="function">
    <text evidence="9">Acts as a component of the essential kinetochore-associated NDC80 complex, which is required for chromosome segregation and spindle checkpoint activity.</text>
</comment>
<keyword evidence="14" id="KW-1185">Reference proteome</keyword>
<feature type="compositionally biased region" description="Low complexity" evidence="11">
    <location>
        <begin position="1"/>
        <end position="35"/>
    </location>
</feature>
<comment type="subunit">
    <text evidence="9">Component of the NDC80 complex.</text>
</comment>
<sequence length="292" mass="32631">MASTTAATSASGSASGAGPSSLGSTIRSSSGGRSSMAEASTHRLSIGNRRLSQLPPKNNNALTSLLPLPQFDSDDIHAHAAAFTNEFNSYTQKTKAKITESSEQWDRETAELQEHDRALREDLKVATLQEAALAKALNREKEEAGNMSKTIQQLSARREEMRQMQASLESQVSLLRREVKAKREAKFAQKKALDEQILKNKPEVSCYESVLAMRIVGVQEDRIGFVFTRINEQDWDQEFTITIDVSQYDYSVSECAPSLSELPSLVRYLNDTRDLYGFLKRVRKGFKDLCRK</sequence>
<keyword evidence="9" id="KW-0539">Nucleus</keyword>
<dbReference type="Proteomes" id="UP000738359">
    <property type="component" value="Unassembled WGS sequence"/>
</dbReference>
<dbReference type="GO" id="GO:0007059">
    <property type="term" value="P:chromosome segregation"/>
    <property type="evidence" value="ECO:0007669"/>
    <property type="project" value="InterPro"/>
</dbReference>
<evidence type="ECO:0000256" key="9">
    <source>
        <dbReference type="RuleBase" id="RU367150"/>
    </source>
</evidence>
<dbReference type="FunFam" id="3.30.457.50:FF:000001">
    <property type="entry name" value="Probable kinetochore protein spc25"/>
    <property type="match status" value="1"/>
</dbReference>
<keyword evidence="4 9" id="KW-0498">Mitosis</keyword>
<gene>
    <name evidence="13" type="primary">SPC25</name>
    <name evidence="13" type="ORF">BGZ70_008465</name>
</gene>
<keyword evidence="7 9" id="KW-0131">Cell cycle</keyword>
<dbReference type="GO" id="GO:0051301">
    <property type="term" value="P:cell division"/>
    <property type="evidence" value="ECO:0007669"/>
    <property type="project" value="UniProtKB-UniRule"/>
</dbReference>
<proteinExistence type="inferred from homology"/>
<keyword evidence="3 9" id="KW-0132">Cell division</keyword>
<keyword evidence="8 9" id="KW-0137">Centromere</keyword>
<dbReference type="InterPro" id="IPR045143">
    <property type="entry name" value="Spc25"/>
</dbReference>
<evidence type="ECO:0000313" key="13">
    <source>
        <dbReference type="EMBL" id="KAF9967717.1"/>
    </source>
</evidence>
<dbReference type="GO" id="GO:0005634">
    <property type="term" value="C:nucleus"/>
    <property type="evidence" value="ECO:0007669"/>
    <property type="project" value="UniProtKB-SubCell"/>
</dbReference>
<dbReference type="PANTHER" id="PTHR14281">
    <property type="entry name" value="KINETOCHORE PROTEIN SPC25-RELATED"/>
    <property type="match status" value="1"/>
</dbReference>
<evidence type="ECO:0000256" key="7">
    <source>
        <dbReference type="ARBA" id="ARBA00023306"/>
    </source>
</evidence>
<comment type="caution">
    <text evidence="13">The sequence shown here is derived from an EMBL/GenBank/DDBJ whole genome shotgun (WGS) entry which is preliminary data.</text>
</comment>
<protein>
    <recommendedName>
        <fullName evidence="9">Kinetochore protein SPC25</fullName>
    </recommendedName>
</protein>
<dbReference type="CDD" id="cd23784">
    <property type="entry name" value="RWD_Spc25"/>
    <property type="match status" value="1"/>
</dbReference>
<evidence type="ECO:0000259" key="12">
    <source>
        <dbReference type="Pfam" id="PF08234"/>
    </source>
</evidence>
<evidence type="ECO:0000256" key="3">
    <source>
        <dbReference type="ARBA" id="ARBA00022618"/>
    </source>
</evidence>
<evidence type="ECO:0000256" key="2">
    <source>
        <dbReference type="ARBA" id="ARBA00022454"/>
    </source>
</evidence>
<evidence type="ECO:0000256" key="1">
    <source>
        <dbReference type="ARBA" id="ARBA00006379"/>
    </source>
</evidence>
<organism evidence="13 14">
    <name type="scientific">Mortierella alpina</name>
    <name type="common">Oleaginous fungus</name>
    <name type="synonym">Mortierella renispora</name>
    <dbReference type="NCBI Taxonomy" id="64518"/>
    <lineage>
        <taxon>Eukaryota</taxon>
        <taxon>Fungi</taxon>
        <taxon>Fungi incertae sedis</taxon>
        <taxon>Mucoromycota</taxon>
        <taxon>Mortierellomycotina</taxon>
        <taxon>Mortierellomycetes</taxon>
        <taxon>Mortierellales</taxon>
        <taxon>Mortierellaceae</taxon>
        <taxon>Mortierella</taxon>
    </lineage>
</organism>
<comment type="subcellular location">
    <subcellularLocation>
        <location evidence="9">Nucleus</location>
    </subcellularLocation>
    <subcellularLocation>
        <location evidence="9">Chromosome</location>
        <location evidence="9">Centromere</location>
        <location evidence="9">Kinetochore</location>
    </subcellularLocation>
</comment>
<accession>A0A9P6JDK7</accession>
<comment type="similarity">
    <text evidence="1 9">Belongs to the SPC25 family.</text>
</comment>
<name>A0A9P6JDK7_MORAP</name>
<evidence type="ECO:0000256" key="11">
    <source>
        <dbReference type="SAM" id="MobiDB-lite"/>
    </source>
</evidence>
<dbReference type="Pfam" id="PF08234">
    <property type="entry name" value="Spindle_Spc25"/>
    <property type="match status" value="1"/>
</dbReference>
<dbReference type="InterPro" id="IPR013255">
    <property type="entry name" value="Spc25_C"/>
</dbReference>
<feature type="domain" description="Chromosome segregation protein Spc25 C-terminal" evidence="12">
    <location>
        <begin position="218"/>
        <end position="287"/>
    </location>
</feature>
<evidence type="ECO:0000256" key="4">
    <source>
        <dbReference type="ARBA" id="ARBA00022776"/>
    </source>
</evidence>
<dbReference type="GO" id="GO:0031262">
    <property type="term" value="C:Ndc80 complex"/>
    <property type="evidence" value="ECO:0007669"/>
    <property type="project" value="InterPro"/>
</dbReference>
<dbReference type="Gene3D" id="3.30.457.50">
    <property type="entry name" value="Chromosome segregation protein Spc25"/>
    <property type="match status" value="1"/>
</dbReference>
<evidence type="ECO:0000256" key="8">
    <source>
        <dbReference type="ARBA" id="ARBA00023328"/>
    </source>
</evidence>
<keyword evidence="2 9" id="KW-0158">Chromosome</keyword>
<reference evidence="13" key="1">
    <citation type="journal article" date="2020" name="Fungal Divers.">
        <title>Resolving the Mortierellaceae phylogeny through synthesis of multi-gene phylogenetics and phylogenomics.</title>
        <authorList>
            <person name="Vandepol N."/>
            <person name="Liber J."/>
            <person name="Desiro A."/>
            <person name="Na H."/>
            <person name="Kennedy M."/>
            <person name="Barry K."/>
            <person name="Grigoriev I.V."/>
            <person name="Miller A.N."/>
            <person name="O'Donnell K."/>
            <person name="Stajich J.E."/>
            <person name="Bonito G."/>
        </authorList>
    </citation>
    <scope>NUCLEOTIDE SEQUENCE</scope>
    <source>
        <strain evidence="13">CK1249</strain>
    </source>
</reference>